<dbReference type="eggNOG" id="COG3857">
    <property type="taxonomic scope" value="Bacteria"/>
</dbReference>
<dbReference type="AlphaFoldDB" id="S0KWG1"/>
<gene>
    <name evidence="12" type="ORF">I568_01097</name>
</gene>
<keyword evidence="6 12" id="KW-0269">Exonuclease</keyword>
<dbReference type="InterPro" id="IPR011604">
    <property type="entry name" value="PDDEXK-like_dom_sf"/>
</dbReference>
<keyword evidence="4" id="KW-0378">Hydrolase</keyword>
<keyword evidence="3" id="KW-0227">DNA damage</keyword>
<evidence type="ECO:0000256" key="6">
    <source>
        <dbReference type="ARBA" id="ARBA00022839"/>
    </source>
</evidence>
<dbReference type="Pfam" id="PF21445">
    <property type="entry name" value="ADDB_N"/>
    <property type="match status" value="1"/>
</dbReference>
<feature type="domain" description="ATP-dependent helicase/deoxyribonuclease subunit B N-terminal" evidence="11">
    <location>
        <begin position="17"/>
        <end position="291"/>
    </location>
</feature>
<keyword evidence="9" id="KW-0234">DNA repair</keyword>
<dbReference type="Gene3D" id="3.90.320.10">
    <property type="match status" value="1"/>
</dbReference>
<name>S0KWG1_9ENTE</name>
<dbReference type="PATRIC" id="fig|1121865.3.peg.491"/>
<dbReference type="OrthoDB" id="9758506at2"/>
<dbReference type="STRING" id="1121865.OMW_00499"/>
<keyword evidence="8" id="KW-0238">DNA-binding</keyword>
<evidence type="ECO:0000256" key="3">
    <source>
        <dbReference type="ARBA" id="ARBA00022763"/>
    </source>
</evidence>
<dbReference type="GO" id="GO:0004527">
    <property type="term" value="F:exonuclease activity"/>
    <property type="evidence" value="ECO:0007669"/>
    <property type="project" value="UniProtKB-KW"/>
</dbReference>
<dbReference type="InterPro" id="IPR027417">
    <property type="entry name" value="P-loop_NTPase"/>
</dbReference>
<dbReference type="GO" id="GO:0006281">
    <property type="term" value="P:DNA repair"/>
    <property type="evidence" value="ECO:0007669"/>
    <property type="project" value="UniProtKB-KW"/>
</dbReference>
<dbReference type="Proteomes" id="UP000014113">
    <property type="component" value="Unassembled WGS sequence"/>
</dbReference>
<proteinExistence type="predicted"/>
<dbReference type="RefSeq" id="WP_016182662.1">
    <property type="nucleotide sequence ID" value="NZ_JXKI01000030.1"/>
</dbReference>
<evidence type="ECO:0000256" key="4">
    <source>
        <dbReference type="ARBA" id="ARBA00022801"/>
    </source>
</evidence>
<dbReference type="GO" id="GO:0006310">
    <property type="term" value="P:DNA recombination"/>
    <property type="evidence" value="ECO:0007669"/>
    <property type="project" value="TreeGrafter"/>
</dbReference>
<dbReference type="GO" id="GO:0005524">
    <property type="term" value="F:ATP binding"/>
    <property type="evidence" value="ECO:0007669"/>
    <property type="project" value="UniProtKB-KW"/>
</dbReference>
<evidence type="ECO:0000313" key="12">
    <source>
        <dbReference type="EMBL" id="EOW84601.1"/>
    </source>
</evidence>
<evidence type="ECO:0000256" key="9">
    <source>
        <dbReference type="ARBA" id="ARBA00023204"/>
    </source>
</evidence>
<accession>S0KWG1</accession>
<reference evidence="12 13" key="1">
    <citation type="submission" date="2013-03" db="EMBL/GenBank/DDBJ databases">
        <title>The Genome Sequence of Enterococcus columbae ATCC_51263 (PacBio/Illumina hybrid assembly).</title>
        <authorList>
            <consortium name="The Broad Institute Genomics Platform"/>
            <consortium name="The Broad Institute Genome Sequencing Center for Infectious Disease"/>
            <person name="Earl A."/>
            <person name="Russ C."/>
            <person name="Gilmore M."/>
            <person name="Surin D."/>
            <person name="Walker B."/>
            <person name="Young S."/>
            <person name="Zeng Q."/>
            <person name="Gargeya S."/>
            <person name="Fitzgerald M."/>
            <person name="Haas B."/>
            <person name="Abouelleil A."/>
            <person name="Allen A.W."/>
            <person name="Alvarado L."/>
            <person name="Arachchi H.M."/>
            <person name="Berlin A.M."/>
            <person name="Chapman S.B."/>
            <person name="Gainer-Dewar J."/>
            <person name="Goldberg J."/>
            <person name="Griggs A."/>
            <person name="Gujja S."/>
            <person name="Hansen M."/>
            <person name="Howarth C."/>
            <person name="Imamovic A."/>
            <person name="Ireland A."/>
            <person name="Larimer J."/>
            <person name="McCowan C."/>
            <person name="Murphy C."/>
            <person name="Pearson M."/>
            <person name="Poon T.W."/>
            <person name="Priest M."/>
            <person name="Roberts A."/>
            <person name="Saif S."/>
            <person name="Shea T."/>
            <person name="Sisk P."/>
            <person name="Sykes S."/>
            <person name="Wortman J."/>
            <person name="Nusbaum C."/>
            <person name="Birren B."/>
        </authorList>
    </citation>
    <scope>NUCLEOTIDE SEQUENCE [LARGE SCALE GENOMIC DNA]</scope>
    <source>
        <strain evidence="12 13">ATCC 51263</strain>
    </source>
</reference>
<keyword evidence="7" id="KW-0067">ATP-binding</keyword>
<evidence type="ECO:0000259" key="10">
    <source>
        <dbReference type="Pfam" id="PF12705"/>
    </source>
</evidence>
<comment type="caution">
    <text evidence="12">The sequence shown here is derived from an EMBL/GenBank/DDBJ whole genome shotgun (WGS) entry which is preliminary data.</text>
</comment>
<dbReference type="PANTHER" id="PTHR30591:SF1">
    <property type="entry name" value="RECBCD ENZYME SUBUNIT RECC"/>
    <property type="match status" value="1"/>
</dbReference>
<sequence length="1188" mass="140599">MPLQFHYGLGSVNHLPHLLNEARNWLNDKSRQVIFIVPNYNKFERELEILKNYQKLEQSESFSSFQLQIFSFQRLSWFYLQNLPLAFHQPLNPVGKEMILRQVLLEQKENLQMYRGEIEQRGFIQQLLDLFHELETGQLTLEQLLAKTQENIAQNTDLTTKLHELTLIYQAFNDKMVALAYPNQSVHQQFLEVLTLLNQVDTSDVLFDYYKTELKNRLANTLFIVTGFSEFSGEEYQILTQLIQQSNVAIDIILDNPKKSYAPLDVFYPSSQTYQKLLSIAKENKLPVYLDKKIKSEENTWLPFIERIWLDEKEQLVGKEQQQLSEHLHLWKIENPQEELRKTAVTIKQLLMKQPDLRLRDIQLLLPDMDRYRPYIQYVFNEAELPFYLDTPKQMLNHPLVDLLKNLFAFKKYYFKSNDVMHFFKTELFIPKGLFDLPEDDELYREQFRRQVDVLENVVLSYQFQGSDWAIDTDWELIYTDTLRDKDEALKMKESQMNQLRQAFYNHVVCFIQAINQVTTFGEMIERLYDWLVSSGVENELKYWRDQAIQENDLTKARLHEQTWQAMMDIFDQFHELYALEKFDFSLFEAILFSAIENYQFSQLPSTIDQIQINRLELVRPRQAKVSFILGLTEGAFPRKFDNHSLFSNEDRLILQTVLKAGQELKQATTFQSLKENFIAYSAFLSASEQLYLSYPLNIDDKQNFKASPYLTRLTKQAQLHFELQQSLQADSTPDNYLVSMRGLIRQLTLLKRLTQDEKQALSPQWLLLEQELMQSSEAQLARQIFTSLAHKNEASELAPQLAEQLYGKELYSSISSLETFYQCQYRYFLNYGLRLRERERLRLDAALTGTYFHDALERVIQYVIDQQIDFHELADQQRQEIIEQIFIELLTEPRYRLLSRSKRMAFIRQQLEKTLSQMFWVIQHQSNRTKLAPQFTEILFGSLAGEKGIDSIDISLADNHQIHLRGKIDRLDLFQHEDQYFLSVIDYKSGNKQFDLTDFYAGLAMQLITYLDVAIKYVATSFSHDEKKVIPLGAYYLHVYRPNLNRTDSMEDIIKKYRYSGLFLDEHQYFDIMDPTLSEKQQSLVFPVQVNKDGNYTKKPRNENRFYTQDEIKALIKINEENMRKAGETLYQGKLKINPYYKATSEVRACSTCPFRSVCQFDVLLKENQYRRIEKIDKQTLFNKGGE</sequence>
<feature type="domain" description="PD-(D/E)XK endonuclease-like" evidence="10">
    <location>
        <begin position="814"/>
        <end position="1161"/>
    </location>
</feature>
<dbReference type="Gene3D" id="3.40.50.300">
    <property type="entry name" value="P-loop containing nucleotide triphosphate hydrolases"/>
    <property type="match status" value="3"/>
</dbReference>
<dbReference type="GO" id="GO:0004386">
    <property type="term" value="F:helicase activity"/>
    <property type="evidence" value="ECO:0007669"/>
    <property type="project" value="UniProtKB-KW"/>
</dbReference>
<dbReference type="GO" id="GO:0003677">
    <property type="term" value="F:DNA binding"/>
    <property type="evidence" value="ECO:0007669"/>
    <property type="project" value="UniProtKB-KW"/>
</dbReference>
<evidence type="ECO:0000256" key="5">
    <source>
        <dbReference type="ARBA" id="ARBA00022806"/>
    </source>
</evidence>
<keyword evidence="2" id="KW-0547">Nucleotide-binding</keyword>
<evidence type="ECO:0000256" key="8">
    <source>
        <dbReference type="ARBA" id="ARBA00023125"/>
    </source>
</evidence>
<evidence type="ECO:0000313" key="13">
    <source>
        <dbReference type="Proteomes" id="UP000014113"/>
    </source>
</evidence>
<keyword evidence="5 12" id="KW-0347">Helicase</keyword>
<dbReference type="PANTHER" id="PTHR30591">
    <property type="entry name" value="RECBCD ENZYME SUBUNIT RECC"/>
    <property type="match status" value="1"/>
</dbReference>
<evidence type="ECO:0000256" key="1">
    <source>
        <dbReference type="ARBA" id="ARBA00022722"/>
    </source>
</evidence>
<organism evidence="12 13">
    <name type="scientific">Enterococcus columbae DSM 7374 = ATCC 51263</name>
    <dbReference type="NCBI Taxonomy" id="1121865"/>
    <lineage>
        <taxon>Bacteria</taxon>
        <taxon>Bacillati</taxon>
        <taxon>Bacillota</taxon>
        <taxon>Bacilli</taxon>
        <taxon>Lactobacillales</taxon>
        <taxon>Enterococcaceae</taxon>
        <taxon>Enterococcus</taxon>
    </lineage>
</organism>
<protein>
    <submittedName>
        <fullName evidence="12">Helicase-exonuclease AddAB, AddB subunit</fullName>
    </submittedName>
</protein>
<evidence type="ECO:0000259" key="11">
    <source>
        <dbReference type="Pfam" id="PF21445"/>
    </source>
</evidence>
<evidence type="ECO:0000256" key="7">
    <source>
        <dbReference type="ARBA" id="ARBA00022840"/>
    </source>
</evidence>
<dbReference type="SUPFAM" id="SSF52540">
    <property type="entry name" value="P-loop containing nucleoside triphosphate hydrolases"/>
    <property type="match status" value="1"/>
</dbReference>
<dbReference type="EMBL" id="ASWJ01000004">
    <property type="protein sequence ID" value="EOW84601.1"/>
    <property type="molecule type" value="Genomic_DNA"/>
</dbReference>
<keyword evidence="1" id="KW-0540">Nuclease</keyword>
<dbReference type="Pfam" id="PF12705">
    <property type="entry name" value="PDDEXK_1"/>
    <property type="match status" value="1"/>
</dbReference>
<keyword evidence="13" id="KW-1185">Reference proteome</keyword>
<dbReference type="InterPro" id="IPR049035">
    <property type="entry name" value="ADDB_N"/>
</dbReference>
<evidence type="ECO:0000256" key="2">
    <source>
        <dbReference type="ARBA" id="ARBA00022741"/>
    </source>
</evidence>
<dbReference type="InterPro" id="IPR038726">
    <property type="entry name" value="PDDEXK_AddAB-type"/>
</dbReference>